<evidence type="ECO:0000313" key="1">
    <source>
        <dbReference type="EMBL" id="CAK0789971.1"/>
    </source>
</evidence>
<proteinExistence type="predicted"/>
<evidence type="ECO:0008006" key="3">
    <source>
        <dbReference type="Google" id="ProtNLM"/>
    </source>
</evidence>
<reference evidence="1" key="1">
    <citation type="submission" date="2023-10" db="EMBL/GenBank/DDBJ databases">
        <authorList>
            <person name="Chen Y."/>
            <person name="Shah S."/>
            <person name="Dougan E. K."/>
            <person name="Thang M."/>
            <person name="Chan C."/>
        </authorList>
    </citation>
    <scope>NUCLEOTIDE SEQUENCE [LARGE SCALE GENOMIC DNA]</scope>
</reference>
<keyword evidence="2" id="KW-1185">Reference proteome</keyword>
<dbReference type="Proteomes" id="UP001189429">
    <property type="component" value="Unassembled WGS sequence"/>
</dbReference>
<sequence>GQTAANQEKGCDKCSDNLLMCNKPQCWRDAVNITYQEEATDADDRYFEWMRLATQDLGCNSLVETSAGPVDMLARINSSLASGTVSSACRAWNCRVALTAFRGVAECGSLCSAVNATDVPLMEAFCGLHATGRGALGRFGGRGEERVEGIRCPDTL</sequence>
<gene>
    <name evidence="1" type="ORF">PCOR1329_LOCUS1366</name>
</gene>
<comment type="caution">
    <text evidence="1">The sequence shown here is derived from an EMBL/GenBank/DDBJ whole genome shotgun (WGS) entry which is preliminary data.</text>
</comment>
<evidence type="ECO:0000313" key="2">
    <source>
        <dbReference type="Proteomes" id="UP001189429"/>
    </source>
</evidence>
<feature type="non-terminal residue" evidence="1">
    <location>
        <position position="1"/>
    </location>
</feature>
<name>A0ABN9PCF8_9DINO</name>
<organism evidence="1 2">
    <name type="scientific">Prorocentrum cordatum</name>
    <dbReference type="NCBI Taxonomy" id="2364126"/>
    <lineage>
        <taxon>Eukaryota</taxon>
        <taxon>Sar</taxon>
        <taxon>Alveolata</taxon>
        <taxon>Dinophyceae</taxon>
        <taxon>Prorocentrales</taxon>
        <taxon>Prorocentraceae</taxon>
        <taxon>Prorocentrum</taxon>
    </lineage>
</organism>
<accession>A0ABN9PCF8</accession>
<dbReference type="EMBL" id="CAUYUJ010000335">
    <property type="protein sequence ID" value="CAK0789971.1"/>
    <property type="molecule type" value="Genomic_DNA"/>
</dbReference>
<protein>
    <recommendedName>
        <fullName evidence="3">Lysozyme</fullName>
    </recommendedName>
</protein>
<feature type="non-terminal residue" evidence="1">
    <location>
        <position position="156"/>
    </location>
</feature>